<feature type="compositionally biased region" description="Low complexity" evidence="4">
    <location>
        <begin position="311"/>
        <end position="340"/>
    </location>
</feature>
<dbReference type="FunFam" id="1.10.10.1580:FF:000001">
    <property type="entry name" value="interferon regulatory factor 2-binding protein 2"/>
    <property type="match status" value="1"/>
</dbReference>
<dbReference type="Pfam" id="PF11261">
    <property type="entry name" value="IRF-2BP1_2"/>
    <property type="match status" value="1"/>
</dbReference>
<keyword evidence="8" id="KW-1185">Reference proteome</keyword>
<dbReference type="InterPro" id="IPR044882">
    <property type="entry name" value="I2BP1/2_C3HC4-RING_sf"/>
</dbReference>
<evidence type="ECO:0000256" key="1">
    <source>
        <dbReference type="ARBA" id="ARBA00004123"/>
    </source>
</evidence>
<keyword evidence="3" id="KW-0539">Nucleus</keyword>
<dbReference type="GO" id="GO:0005634">
    <property type="term" value="C:nucleus"/>
    <property type="evidence" value="ECO:0007669"/>
    <property type="project" value="UniProtKB-SubCell"/>
</dbReference>
<evidence type="ECO:0000313" key="8">
    <source>
        <dbReference type="Proteomes" id="UP000015104"/>
    </source>
</evidence>
<dbReference type="InterPro" id="IPR057414">
    <property type="entry name" value="Zf-C3HC4_IRF-2BP1_2"/>
</dbReference>
<evidence type="ECO:0000256" key="2">
    <source>
        <dbReference type="ARBA" id="ARBA00010802"/>
    </source>
</evidence>
<comment type="similarity">
    <text evidence="2">Belongs to the IRF2BP family.</text>
</comment>
<dbReference type="OrthoDB" id="10065080at2759"/>
<evidence type="ECO:0000256" key="4">
    <source>
        <dbReference type="SAM" id="MobiDB-lite"/>
    </source>
</evidence>
<protein>
    <submittedName>
        <fullName evidence="7">Uncharacterized protein</fullName>
    </submittedName>
</protein>
<feature type="compositionally biased region" description="Low complexity" evidence="4">
    <location>
        <begin position="470"/>
        <end position="502"/>
    </location>
</feature>
<dbReference type="PANTHER" id="PTHR10816:SF19">
    <property type="entry name" value="PROTEIN INTERACTING WITH TTK69 AND SIN3A, ISOFORM D"/>
    <property type="match status" value="1"/>
</dbReference>
<dbReference type="Gene3D" id="1.10.10.1580">
    <property type="entry name" value="Interferon regulatory factor 2-binding protein"/>
    <property type="match status" value="1"/>
</dbReference>
<dbReference type="EMBL" id="CAEY01001565">
    <property type="status" value="NOT_ANNOTATED_CDS"/>
    <property type="molecule type" value="Genomic_DNA"/>
</dbReference>
<reference evidence="8" key="1">
    <citation type="submission" date="2011-08" db="EMBL/GenBank/DDBJ databases">
        <authorList>
            <person name="Rombauts S."/>
        </authorList>
    </citation>
    <scope>NUCLEOTIDE SEQUENCE</scope>
    <source>
        <strain evidence="8">London</strain>
    </source>
</reference>
<sequence>MMSGHGGPGSALGAQNTLIPPNLVSSQRQHCYLCDLPRMPWALLHEFSEVVCRGCVNYEGADRIEFIIENARHMKRATAVATGSSHGSGPFVGASPTVSQGSYVKKENYVSGDLHHSVSAPLLRQAAQYKVNGGMPSAAAVAAISYDPSHQPGATQGGQRTTPPQPAAHFELAAQQARGTASPIRTFSTQQIVSAGQRSSITGGKRTIHTIDSDRADIDDPTPSNRSTLLAAVEESSGPTVTRPPLTRGESLPAVRTSSGVAALSDHVTSGLRKPSRDHIGHQMVGRVYSFDAALVGTNKVATSLYRFSAASSAASPSSPPNTTTPSTTTSGTTSTTTATNKKPRVESSSNNSGGGGGTHTSPTTTPPTSASGTPPVSQHSAPLKCTICNERLEDTHFVQCPSVTSHKFCFPCSRTAIKRQQQQHASTGGPGPGEVYCPSGEKCPLLGSSVPWAFMQNEIATILVEDHGAGSPSSSSAPPTPQTQSPVEHLNNNNMNNSNSS</sequence>
<feature type="domain" description="Interferon regulatory factor 2-binding protein 1/2-like C3HC4 zinc finger" evidence="6">
    <location>
        <begin position="384"/>
        <end position="464"/>
    </location>
</feature>
<feature type="region of interest" description="Disordered" evidence="4">
    <location>
        <begin position="233"/>
        <end position="278"/>
    </location>
</feature>
<feature type="region of interest" description="Disordered" evidence="4">
    <location>
        <begin position="311"/>
        <end position="381"/>
    </location>
</feature>
<dbReference type="PANTHER" id="PTHR10816">
    <property type="entry name" value="MYELIN TRANSCRIPTION FACTOR 1-RELATED"/>
    <property type="match status" value="1"/>
</dbReference>
<dbReference type="OMA" id="MFQDCLK"/>
<gene>
    <name evidence="7" type="primary">107360705</name>
</gene>
<feature type="compositionally biased region" description="Low complexity" evidence="4">
    <location>
        <begin position="360"/>
        <end position="376"/>
    </location>
</feature>
<feature type="region of interest" description="Disordered" evidence="4">
    <location>
        <begin position="466"/>
        <end position="502"/>
    </location>
</feature>
<dbReference type="Proteomes" id="UP000015104">
    <property type="component" value="Unassembled WGS sequence"/>
</dbReference>
<dbReference type="HOGENOM" id="CLU_019307_2_0_1"/>
<dbReference type="AlphaFoldDB" id="T1K4A2"/>
<reference evidence="7" key="2">
    <citation type="submission" date="2015-06" db="UniProtKB">
        <authorList>
            <consortium name="EnsemblMetazoa"/>
        </authorList>
    </citation>
    <scope>IDENTIFICATION</scope>
</reference>
<evidence type="ECO:0000313" key="7">
    <source>
        <dbReference type="EnsemblMetazoa" id="tetur05g01860.1"/>
    </source>
</evidence>
<name>T1K4A2_TETUR</name>
<feature type="domain" description="Interferon regulatory factor 2-binding protein 1/2-like zinc finger" evidence="5">
    <location>
        <begin position="27"/>
        <end position="77"/>
    </location>
</feature>
<evidence type="ECO:0000259" key="5">
    <source>
        <dbReference type="Pfam" id="PF11261"/>
    </source>
</evidence>
<dbReference type="GO" id="GO:0006357">
    <property type="term" value="P:regulation of transcription by RNA polymerase II"/>
    <property type="evidence" value="ECO:0007669"/>
    <property type="project" value="TreeGrafter"/>
</dbReference>
<accession>T1K4A2</accession>
<dbReference type="eggNOG" id="KOG3579">
    <property type="taxonomic scope" value="Eukaryota"/>
</dbReference>
<proteinExistence type="inferred from homology"/>
<dbReference type="InterPro" id="IPR022750">
    <property type="entry name" value="IRF-2BP1_2-like_Znf"/>
</dbReference>
<dbReference type="KEGG" id="tut:107360705"/>
<evidence type="ECO:0000256" key="3">
    <source>
        <dbReference type="ARBA" id="ARBA00023242"/>
    </source>
</evidence>
<dbReference type="Pfam" id="PF25454">
    <property type="entry name" value="zf-C3HC4_IRF-2BP1_2"/>
    <property type="match status" value="1"/>
</dbReference>
<evidence type="ECO:0000259" key="6">
    <source>
        <dbReference type="Pfam" id="PF25454"/>
    </source>
</evidence>
<dbReference type="SUPFAM" id="SSF57850">
    <property type="entry name" value="RING/U-box"/>
    <property type="match status" value="1"/>
</dbReference>
<organism evidence="7 8">
    <name type="scientific">Tetranychus urticae</name>
    <name type="common">Two-spotted spider mite</name>
    <dbReference type="NCBI Taxonomy" id="32264"/>
    <lineage>
        <taxon>Eukaryota</taxon>
        <taxon>Metazoa</taxon>
        <taxon>Ecdysozoa</taxon>
        <taxon>Arthropoda</taxon>
        <taxon>Chelicerata</taxon>
        <taxon>Arachnida</taxon>
        <taxon>Acari</taxon>
        <taxon>Acariformes</taxon>
        <taxon>Trombidiformes</taxon>
        <taxon>Prostigmata</taxon>
        <taxon>Eleutherengona</taxon>
        <taxon>Raphignathae</taxon>
        <taxon>Tetranychoidea</taxon>
        <taxon>Tetranychidae</taxon>
        <taxon>Tetranychus</taxon>
    </lineage>
</organism>
<comment type="subcellular location">
    <subcellularLocation>
        <location evidence="1">Nucleus</location>
    </subcellularLocation>
</comment>
<dbReference type="GO" id="GO:0003714">
    <property type="term" value="F:transcription corepressor activity"/>
    <property type="evidence" value="ECO:0007669"/>
    <property type="project" value="TreeGrafter"/>
</dbReference>
<dbReference type="EnsemblMetazoa" id="tetur05g01860.1">
    <property type="protein sequence ID" value="tetur05g01860.1"/>
    <property type="gene ID" value="tetur05g01860"/>
</dbReference>